<dbReference type="Proteomes" id="UP000831534">
    <property type="component" value="Chromosome"/>
</dbReference>
<keyword evidence="1" id="KW-0472">Membrane</keyword>
<evidence type="ECO:0000313" key="3">
    <source>
        <dbReference type="Proteomes" id="UP000831534"/>
    </source>
</evidence>
<organism evidence="2 3">
    <name type="scientific">Conchiformibius kuhniae</name>
    <dbReference type="NCBI Taxonomy" id="211502"/>
    <lineage>
        <taxon>Bacteria</taxon>
        <taxon>Pseudomonadati</taxon>
        <taxon>Pseudomonadota</taxon>
        <taxon>Betaproteobacteria</taxon>
        <taxon>Neisseriales</taxon>
        <taxon>Neisseriaceae</taxon>
        <taxon>Conchiformibius</taxon>
    </lineage>
</organism>
<name>A0A8T9MQX2_9NEIS</name>
<keyword evidence="1" id="KW-0812">Transmembrane</keyword>
<evidence type="ECO:0000256" key="1">
    <source>
        <dbReference type="SAM" id="Phobius"/>
    </source>
</evidence>
<dbReference type="EMBL" id="CP091521">
    <property type="protein sequence ID" value="UOP04310.1"/>
    <property type="molecule type" value="Genomic_DNA"/>
</dbReference>
<feature type="transmembrane region" description="Helical" evidence="1">
    <location>
        <begin position="52"/>
        <end position="72"/>
    </location>
</feature>
<gene>
    <name evidence="2" type="ORF">LVJ77_08005</name>
</gene>
<reference evidence="2" key="2">
    <citation type="journal article" date="2022" name="Res Sq">
        <title>Evolution of multicellular longitudinally dividing oral cavity symbionts (Neisseriaceae).</title>
        <authorList>
            <person name="Nyongesa S."/>
            <person name="Weber P."/>
            <person name="Bernet E."/>
            <person name="Pullido F."/>
            <person name="Nieckarz M."/>
            <person name="Delaby M."/>
            <person name="Nieves C."/>
            <person name="Viehboeck T."/>
            <person name="Krause N."/>
            <person name="Rivera-Millot A."/>
            <person name="Nakamura A."/>
            <person name="Vischer N."/>
            <person name="VanNieuwenhze M."/>
            <person name="Brun Y."/>
            <person name="Cava F."/>
            <person name="Bulgheresi S."/>
            <person name="Veyrier F."/>
        </authorList>
    </citation>
    <scope>NUCLEOTIDE SEQUENCE</scope>
    <source>
        <strain evidence="2">17694</strain>
    </source>
</reference>
<dbReference type="AlphaFoldDB" id="A0A8T9MQX2"/>
<keyword evidence="1" id="KW-1133">Transmembrane helix</keyword>
<reference evidence="2" key="1">
    <citation type="submission" date="2021-12" db="EMBL/GenBank/DDBJ databases">
        <authorList>
            <person name="Veyrier F.J."/>
        </authorList>
    </citation>
    <scope>NUCLEOTIDE SEQUENCE</scope>
    <source>
        <strain evidence="2">17694</strain>
    </source>
</reference>
<accession>A0A8T9MQX2</accession>
<keyword evidence="3" id="KW-1185">Reference proteome</keyword>
<feature type="transmembrane region" description="Helical" evidence="1">
    <location>
        <begin position="20"/>
        <end position="40"/>
    </location>
</feature>
<evidence type="ECO:0000313" key="2">
    <source>
        <dbReference type="EMBL" id="UOP04310.1"/>
    </source>
</evidence>
<sequence>MMEKKRFPLRAKCRATFLHLALSLLVFAGVAVWLVVGLYPSFYFNMSGGVQGLMLMFGVDVVLGTLADVFGVQSAQAFA</sequence>
<proteinExistence type="predicted"/>
<protein>
    <submittedName>
        <fullName evidence="2">Uncharacterized protein</fullName>
    </submittedName>
</protein>